<dbReference type="Proteomes" id="UP000016931">
    <property type="component" value="Unassembled WGS sequence"/>
</dbReference>
<evidence type="ECO:0000313" key="10">
    <source>
        <dbReference type="Proteomes" id="UP000016931"/>
    </source>
</evidence>
<evidence type="ECO:0000256" key="3">
    <source>
        <dbReference type="ARBA" id="ARBA00022475"/>
    </source>
</evidence>
<feature type="transmembrane region" description="Helical" evidence="8">
    <location>
        <begin position="410"/>
        <end position="432"/>
    </location>
</feature>
<gene>
    <name evidence="9" type="ORF">SEPMUDRAFT_40203</name>
</gene>
<reference evidence="9 10" key="1">
    <citation type="journal article" date="2012" name="PLoS Pathog.">
        <title>Diverse lifestyles and strategies of plant pathogenesis encoded in the genomes of eighteen Dothideomycetes fungi.</title>
        <authorList>
            <person name="Ohm R.A."/>
            <person name="Feau N."/>
            <person name="Henrissat B."/>
            <person name="Schoch C.L."/>
            <person name="Horwitz B.A."/>
            <person name="Barry K.W."/>
            <person name="Condon B.J."/>
            <person name="Copeland A.C."/>
            <person name="Dhillon B."/>
            <person name="Glaser F."/>
            <person name="Hesse C.N."/>
            <person name="Kosti I."/>
            <person name="LaButti K."/>
            <person name="Lindquist E.A."/>
            <person name="Lucas S."/>
            <person name="Salamov A.A."/>
            <person name="Bradshaw R.E."/>
            <person name="Ciuffetti L."/>
            <person name="Hamelin R.C."/>
            <person name="Kema G.H.J."/>
            <person name="Lawrence C."/>
            <person name="Scott J.A."/>
            <person name="Spatafora J.W."/>
            <person name="Turgeon B.G."/>
            <person name="de Wit P.J.G.M."/>
            <person name="Zhong S."/>
            <person name="Goodwin S.B."/>
            <person name="Grigoriev I.V."/>
        </authorList>
    </citation>
    <scope>NUCLEOTIDE SEQUENCE [LARGE SCALE GENOMIC DNA]</scope>
    <source>
        <strain evidence="9 10">SO2202</strain>
    </source>
</reference>
<feature type="transmembrane region" description="Helical" evidence="8">
    <location>
        <begin position="476"/>
        <end position="499"/>
    </location>
</feature>
<feature type="transmembrane region" description="Helical" evidence="8">
    <location>
        <begin position="43"/>
        <end position="63"/>
    </location>
</feature>
<dbReference type="InterPro" id="IPR052031">
    <property type="entry name" value="Membrane_Transporter-Flippase"/>
</dbReference>
<dbReference type="GeneID" id="27905912"/>
<evidence type="ECO:0000256" key="6">
    <source>
        <dbReference type="ARBA" id="ARBA00023136"/>
    </source>
</evidence>
<feature type="transmembrane region" description="Helical" evidence="8">
    <location>
        <begin position="226"/>
        <end position="245"/>
    </location>
</feature>
<evidence type="ECO:0000256" key="7">
    <source>
        <dbReference type="SAM" id="MobiDB-lite"/>
    </source>
</evidence>
<dbReference type="OMA" id="CYIFYAM"/>
<dbReference type="OrthoDB" id="2119662at2759"/>
<comment type="subcellular location">
    <subcellularLocation>
        <location evidence="1">Cell membrane</location>
        <topology evidence="1">Multi-pass membrane protein</topology>
    </subcellularLocation>
</comment>
<sequence>MAPAAVDSTADENEEADHHQQQQQPSSRRHPHPAPPFWSRESYSGALLFNIFSFLLPALYATLSKLWIANIDSSRVVTTDVYTYIGVVTEVLNEGLPRAAWTIVGDKSNRTLSARQSLSYTLIIFQTVLGVVVSVILTGAARGFAAVFVPVDVREVSITYVRISAFSALASALETAVGAATRALDKPDVPLMISSTKFAVNIVLDMVLISKFHVSGITPTVNTQAATQLVCNLVAAVLGLVYFVWSSMRELKSPVRAAELESAMPTFKALVTLARPGAWTFAESAVRNALYLWLVSGIVAMGSEYATAWGVFNTIRWGLVMVPVQALEATTLTFVGHNWGSWRRLVGINERRPTASRQQLRMIVHPALRSCLIALAVEIPMCLFLSFYGARRFAWYLSESVAVSHITAKMWKTIDWCYICYAVSTQLAAILLGSRPRWYLYQSLASNLLWVLPWAIAVQKVNLKPEHAWTYHSVVFGGSMVFSLADIILVDAGWAYALLKGKMMLSILD</sequence>
<dbReference type="RefSeq" id="XP_016762240.1">
    <property type="nucleotide sequence ID" value="XM_016908775.1"/>
</dbReference>
<evidence type="ECO:0000256" key="8">
    <source>
        <dbReference type="SAM" id="Phobius"/>
    </source>
</evidence>
<dbReference type="eggNOG" id="ENOG502RBVG">
    <property type="taxonomic scope" value="Eukaryota"/>
</dbReference>
<protein>
    <submittedName>
        <fullName evidence="9">Uncharacterized protein</fullName>
    </submittedName>
</protein>
<organism evidence="9 10">
    <name type="scientific">Sphaerulina musiva (strain SO2202)</name>
    <name type="common">Poplar stem canker fungus</name>
    <name type="synonym">Septoria musiva</name>
    <dbReference type="NCBI Taxonomy" id="692275"/>
    <lineage>
        <taxon>Eukaryota</taxon>
        <taxon>Fungi</taxon>
        <taxon>Dikarya</taxon>
        <taxon>Ascomycota</taxon>
        <taxon>Pezizomycotina</taxon>
        <taxon>Dothideomycetes</taxon>
        <taxon>Dothideomycetidae</taxon>
        <taxon>Mycosphaerellales</taxon>
        <taxon>Mycosphaerellaceae</taxon>
        <taxon>Sphaerulina</taxon>
    </lineage>
</organism>
<keyword evidence="5 8" id="KW-1133">Transmembrane helix</keyword>
<evidence type="ECO:0000256" key="5">
    <source>
        <dbReference type="ARBA" id="ARBA00022989"/>
    </source>
</evidence>
<dbReference type="PANTHER" id="PTHR43549:SF2">
    <property type="entry name" value="MULTIDRUG RESISTANCE PROTEIN NORM-RELATED"/>
    <property type="match status" value="1"/>
</dbReference>
<keyword evidence="6 8" id="KW-0472">Membrane</keyword>
<keyword evidence="10" id="KW-1185">Reference proteome</keyword>
<dbReference type="HOGENOM" id="CLU_030965_1_0_1"/>
<dbReference type="GO" id="GO:0005886">
    <property type="term" value="C:plasma membrane"/>
    <property type="evidence" value="ECO:0007669"/>
    <property type="project" value="UniProtKB-SubCell"/>
</dbReference>
<dbReference type="EMBL" id="KB456262">
    <property type="protein sequence ID" value="EMF14119.1"/>
    <property type="molecule type" value="Genomic_DNA"/>
</dbReference>
<evidence type="ECO:0000313" key="9">
    <source>
        <dbReference type="EMBL" id="EMF14119.1"/>
    </source>
</evidence>
<keyword evidence="2" id="KW-0813">Transport</keyword>
<evidence type="ECO:0000256" key="4">
    <source>
        <dbReference type="ARBA" id="ARBA00022692"/>
    </source>
</evidence>
<dbReference type="PANTHER" id="PTHR43549">
    <property type="entry name" value="MULTIDRUG RESISTANCE PROTEIN YPNP-RELATED"/>
    <property type="match status" value="1"/>
</dbReference>
<feature type="transmembrane region" description="Helical" evidence="8">
    <location>
        <begin position="439"/>
        <end position="456"/>
    </location>
</feature>
<keyword evidence="3" id="KW-1003">Cell membrane</keyword>
<feature type="region of interest" description="Disordered" evidence="7">
    <location>
        <begin position="1"/>
        <end position="35"/>
    </location>
</feature>
<name>M3D8B6_SPHMS</name>
<proteinExistence type="predicted"/>
<dbReference type="STRING" id="692275.M3D8B6"/>
<evidence type="ECO:0000256" key="2">
    <source>
        <dbReference type="ARBA" id="ARBA00022448"/>
    </source>
</evidence>
<dbReference type="AlphaFoldDB" id="M3D8B6"/>
<feature type="transmembrane region" description="Helical" evidence="8">
    <location>
        <begin position="117"/>
        <end position="140"/>
    </location>
</feature>
<accession>M3D8B6</accession>
<evidence type="ECO:0000256" key="1">
    <source>
        <dbReference type="ARBA" id="ARBA00004651"/>
    </source>
</evidence>
<keyword evidence="4 8" id="KW-0812">Transmembrane</keyword>
<feature type="transmembrane region" description="Helical" evidence="8">
    <location>
        <begin position="367"/>
        <end position="390"/>
    </location>
</feature>